<organism evidence="5 6">
    <name type="scientific">Dyella telluris</name>
    <dbReference type="NCBI Taxonomy" id="2763498"/>
    <lineage>
        <taxon>Bacteria</taxon>
        <taxon>Pseudomonadati</taxon>
        <taxon>Pseudomonadota</taxon>
        <taxon>Gammaproteobacteria</taxon>
        <taxon>Lysobacterales</taxon>
        <taxon>Rhodanobacteraceae</taxon>
        <taxon>Dyella</taxon>
    </lineage>
</organism>
<comment type="similarity">
    <text evidence="1">Belongs to the metallo-beta-lactamase superfamily. Class-B beta-lactamase family.</text>
</comment>
<dbReference type="SUPFAM" id="SSF56281">
    <property type="entry name" value="Metallo-hydrolase/oxidoreductase"/>
    <property type="match status" value="1"/>
</dbReference>
<dbReference type="GO" id="GO:0016787">
    <property type="term" value="F:hydrolase activity"/>
    <property type="evidence" value="ECO:0007669"/>
    <property type="project" value="UniProtKB-KW"/>
</dbReference>
<dbReference type="PANTHER" id="PTHR42951">
    <property type="entry name" value="METALLO-BETA-LACTAMASE DOMAIN-CONTAINING"/>
    <property type="match status" value="1"/>
</dbReference>
<dbReference type="Pfam" id="PF00753">
    <property type="entry name" value="Lactamase_B"/>
    <property type="match status" value="1"/>
</dbReference>
<evidence type="ECO:0000259" key="4">
    <source>
        <dbReference type="SMART" id="SM00849"/>
    </source>
</evidence>
<evidence type="ECO:0000313" key="6">
    <source>
        <dbReference type="Proteomes" id="UP000515873"/>
    </source>
</evidence>
<dbReference type="PANTHER" id="PTHR42951:SF4">
    <property type="entry name" value="ACYL-COENZYME A THIOESTERASE MBLAC2"/>
    <property type="match status" value="1"/>
</dbReference>
<name>A0A7G8Q3X9_9GAMM</name>
<gene>
    <name evidence="5" type="ORF">H8F01_21040</name>
</gene>
<dbReference type="Proteomes" id="UP000515873">
    <property type="component" value="Chromosome"/>
</dbReference>
<feature type="signal peptide" evidence="3">
    <location>
        <begin position="1"/>
        <end position="21"/>
    </location>
</feature>
<reference evidence="5 6" key="1">
    <citation type="submission" date="2020-08" db="EMBL/GenBank/DDBJ databases">
        <title>Dyella sp. G9 isolated from forest soil.</title>
        <authorList>
            <person name="Fu J."/>
            <person name="Qiu L."/>
        </authorList>
    </citation>
    <scope>NUCLEOTIDE SEQUENCE [LARGE SCALE GENOMIC DNA]</scope>
    <source>
        <strain evidence="5 6">G9</strain>
    </source>
</reference>
<accession>A0A7G8Q3X9</accession>
<sequence length="332" mass="36551">MKYVMIVLCCAATLLGMPAFAQPSPGDMNVHWDAGAANCQKNPPRPLQVHRYDQGTYILRESLCQTYEGPFIYLLIGANRALLIDTGDVADADKMPLASTVLGLLPEVNGKRIPLLIAHTHGHLDHREGDAQFASAPDVAIIGTDLPHVIDGFGFRDWPNDVAHVDLGGRTVDVIATPGHYPSHVSFYDGNTGLLFTGDFFLPGRLIIDNTEADRASAARINDYVRDRPVTYVLGGHVELDRHGQTEPTGSNWHPDEAPLPLGKADLAQLPQLLASFNGFYTQTGRFVMYSQTRMLQVIGVIGILLLIVIVLSLRWWFRHRRHARAAAQGLH</sequence>
<dbReference type="Gene3D" id="3.60.15.10">
    <property type="entry name" value="Ribonuclease Z/Hydroxyacylglutathione hydrolase-like"/>
    <property type="match status" value="1"/>
</dbReference>
<evidence type="ECO:0000256" key="1">
    <source>
        <dbReference type="ARBA" id="ARBA00005250"/>
    </source>
</evidence>
<keyword evidence="2" id="KW-0472">Membrane</keyword>
<dbReference type="RefSeq" id="WP_187056949.1">
    <property type="nucleotide sequence ID" value="NZ_CP060412.1"/>
</dbReference>
<keyword evidence="3" id="KW-0732">Signal</keyword>
<proteinExistence type="inferred from homology"/>
<keyword evidence="2" id="KW-1133">Transmembrane helix</keyword>
<keyword evidence="6" id="KW-1185">Reference proteome</keyword>
<feature type="domain" description="Metallo-beta-lactamase" evidence="4">
    <location>
        <begin position="69"/>
        <end position="237"/>
    </location>
</feature>
<evidence type="ECO:0000313" key="5">
    <source>
        <dbReference type="EMBL" id="QNK01487.1"/>
    </source>
</evidence>
<keyword evidence="2" id="KW-0812">Transmembrane</keyword>
<feature type="transmembrane region" description="Helical" evidence="2">
    <location>
        <begin position="295"/>
        <end position="318"/>
    </location>
</feature>
<dbReference type="SMART" id="SM00849">
    <property type="entry name" value="Lactamase_B"/>
    <property type="match status" value="1"/>
</dbReference>
<dbReference type="KEGG" id="dtl:H8F01_21040"/>
<dbReference type="InterPro" id="IPR036866">
    <property type="entry name" value="RibonucZ/Hydroxyglut_hydro"/>
</dbReference>
<evidence type="ECO:0000256" key="3">
    <source>
        <dbReference type="SAM" id="SignalP"/>
    </source>
</evidence>
<dbReference type="InterPro" id="IPR001279">
    <property type="entry name" value="Metallo-B-lactamas"/>
</dbReference>
<dbReference type="GO" id="GO:0017001">
    <property type="term" value="P:antibiotic catabolic process"/>
    <property type="evidence" value="ECO:0007669"/>
    <property type="project" value="UniProtKB-ARBA"/>
</dbReference>
<dbReference type="AlphaFoldDB" id="A0A7G8Q3X9"/>
<keyword evidence="5" id="KW-0378">Hydrolase</keyword>
<evidence type="ECO:0000256" key="2">
    <source>
        <dbReference type="SAM" id="Phobius"/>
    </source>
</evidence>
<protein>
    <submittedName>
        <fullName evidence="5">MBL fold metallo-hydrolase</fullName>
    </submittedName>
</protein>
<dbReference type="EMBL" id="CP060412">
    <property type="protein sequence ID" value="QNK01487.1"/>
    <property type="molecule type" value="Genomic_DNA"/>
</dbReference>
<feature type="chain" id="PRO_5028979959" evidence="3">
    <location>
        <begin position="22"/>
        <end position="332"/>
    </location>
</feature>
<dbReference type="InterPro" id="IPR050855">
    <property type="entry name" value="NDM-1-like"/>
</dbReference>